<evidence type="ECO:0000313" key="1">
    <source>
        <dbReference type="EMBL" id="EKY03795.1"/>
    </source>
</evidence>
<reference evidence="1 2" key="1">
    <citation type="submission" date="2012-05" db="EMBL/GenBank/DDBJ databases">
        <authorList>
            <person name="Weinstock G."/>
            <person name="Sodergren E."/>
            <person name="Lobos E.A."/>
            <person name="Fulton L."/>
            <person name="Fulton R."/>
            <person name="Courtney L."/>
            <person name="Fronick C."/>
            <person name="O'Laughlin M."/>
            <person name="Godfrey J."/>
            <person name="Wilson R.M."/>
            <person name="Miner T."/>
            <person name="Farmer C."/>
            <person name="Delehaunty K."/>
            <person name="Cordes M."/>
            <person name="Minx P."/>
            <person name="Tomlinson C."/>
            <person name="Chen J."/>
            <person name="Wollam A."/>
            <person name="Pepin K.H."/>
            <person name="Bhonagiri V."/>
            <person name="Zhang X."/>
            <person name="Suruliraj S."/>
            <person name="Warren W."/>
            <person name="Mitreva M."/>
            <person name="Mardis E.R."/>
            <person name="Wilson R.K."/>
        </authorList>
    </citation>
    <scope>NUCLEOTIDE SEQUENCE [LARGE SCALE GENOMIC DNA]</scope>
    <source>
        <strain evidence="1 2">F0055</strain>
    </source>
</reference>
<organism evidence="1 2">
    <name type="scientific">Hoylesella saccharolytica F0055</name>
    <dbReference type="NCBI Taxonomy" id="1127699"/>
    <lineage>
        <taxon>Bacteria</taxon>
        <taxon>Pseudomonadati</taxon>
        <taxon>Bacteroidota</taxon>
        <taxon>Bacteroidia</taxon>
        <taxon>Bacteroidales</taxon>
        <taxon>Prevotellaceae</taxon>
        <taxon>Hoylesella</taxon>
    </lineage>
</organism>
<evidence type="ECO:0000313" key="2">
    <source>
        <dbReference type="Proteomes" id="UP000010433"/>
    </source>
</evidence>
<gene>
    <name evidence="1" type="ORF">HMPREF9151_00219</name>
</gene>
<dbReference type="STRING" id="1127699.HMPREF9151_00219"/>
<dbReference type="Proteomes" id="UP000010433">
    <property type="component" value="Unassembled WGS sequence"/>
</dbReference>
<dbReference type="OrthoDB" id="1080983at2"/>
<comment type="caution">
    <text evidence="1">The sequence shown here is derived from an EMBL/GenBank/DDBJ whole genome shotgun (WGS) entry which is preliminary data.</text>
</comment>
<accession>L1NKL4</accession>
<sequence length="247" mass="28233">MKDCLNSYQTQSAMVHAFFEAFANGVVDSYKADIRNSKQLKQVMLHHYEDISGCYANVMFPILSVLNNKDAQAVEKKINAAQDKEDEPMAFVFKIACNTPELYRAMVEEYRRNFAQLLQGRIFTVQEHFEQYSKGEGRTVTNEEQTIRLLVRTVIRSYVEGMRISKTGKRSLHQATILRLLITAAAILINDEAPNLQRAAAIDDVYEYFLFACRTTERCNVVFSEMDNEMKLQVATTGIISTDDRAN</sequence>
<dbReference type="HOGENOM" id="CLU_097914_0_0_10"/>
<dbReference type="EMBL" id="AMEP01000024">
    <property type="protein sequence ID" value="EKY03795.1"/>
    <property type="molecule type" value="Genomic_DNA"/>
</dbReference>
<dbReference type="PATRIC" id="fig|1127699.3.peg.195"/>
<name>L1NKL4_9BACT</name>
<dbReference type="AlphaFoldDB" id="L1NKL4"/>
<keyword evidence="2" id="KW-1185">Reference proteome</keyword>
<protein>
    <submittedName>
        <fullName evidence="1">Uncharacterized protein</fullName>
    </submittedName>
</protein>
<dbReference type="RefSeq" id="WP_009163347.1">
    <property type="nucleotide sequence ID" value="NZ_KB291013.1"/>
</dbReference>
<proteinExistence type="predicted"/>